<protein>
    <submittedName>
        <fullName evidence="5">Patatin</fullName>
    </submittedName>
</protein>
<dbReference type="GO" id="GO:0004620">
    <property type="term" value="F:phospholipase activity"/>
    <property type="evidence" value="ECO:0007669"/>
    <property type="project" value="TreeGrafter"/>
</dbReference>
<organism evidence="5 6">
    <name type="scientific">Planococcus halocryophilus</name>
    <dbReference type="NCBI Taxonomy" id="1215089"/>
    <lineage>
        <taxon>Bacteria</taxon>
        <taxon>Bacillati</taxon>
        <taxon>Bacillota</taxon>
        <taxon>Bacilli</taxon>
        <taxon>Bacillales</taxon>
        <taxon>Caryophanaceae</taxon>
        <taxon>Planococcus</taxon>
    </lineage>
</organism>
<dbReference type="RefSeq" id="WP_008496156.1">
    <property type="nucleotide sequence ID" value="NZ_CP016537.2"/>
</dbReference>
<feature type="active site" description="Nucleophile" evidence="3">
    <location>
        <position position="43"/>
    </location>
</feature>
<dbReference type="PANTHER" id="PTHR32176:SF92">
    <property type="entry name" value="XYLOSE ISOMERASE"/>
    <property type="match status" value="1"/>
</dbReference>
<dbReference type="KEGG" id="phc:BBI08_11455"/>
<name>A0A1C7DS25_9BACL</name>
<sequence length="319" mass="35758">MKKILSIDGGGVRGVIPALVLAEIEKRTGKPISELFDLIAGTSTGGLLALGLVKPNGNSTSMYTALELVKLYEDERKVIFANSFEHRLFSLGGLIDERYPSTGAESVFEKYFGETKLSEALTDVIITSYEIETRTSWFFKSTKAKMKDQQNRDAYMKDIARATSAAPTYFEPKQIKMHDVFSFIDGGVFANNPAMCAYVEAKCTYLNEENFLVVSLGTGEQQDPILYKDAKDWGLAEWAGPLLNVVFDGVSDTVDYQLRNLLPHQEGYERYYRFQTNLDTVSDKLDDSSDENFNALVHLAKDLIVRNDQQITALCEQLK</sequence>
<proteinExistence type="inferred from homology"/>
<gene>
    <name evidence="5" type="ORF">BBI08_11455</name>
</gene>
<evidence type="ECO:0000256" key="2">
    <source>
        <dbReference type="ARBA" id="ARBA00023098"/>
    </source>
</evidence>
<accession>A0A1C7DS25</accession>
<dbReference type="PANTHER" id="PTHR32176">
    <property type="entry name" value="XYLOSE ISOMERASE"/>
    <property type="match status" value="1"/>
</dbReference>
<evidence type="ECO:0000313" key="6">
    <source>
        <dbReference type="Proteomes" id="UP000092687"/>
    </source>
</evidence>
<evidence type="ECO:0000256" key="3">
    <source>
        <dbReference type="PROSITE-ProRule" id="PRU01161"/>
    </source>
</evidence>
<dbReference type="PROSITE" id="PS51635">
    <property type="entry name" value="PNPLA"/>
    <property type="match status" value="1"/>
</dbReference>
<feature type="short sequence motif" description="GXGXXG" evidence="3">
    <location>
        <begin position="9"/>
        <end position="14"/>
    </location>
</feature>
<feature type="short sequence motif" description="GXSXG" evidence="3">
    <location>
        <begin position="41"/>
        <end position="45"/>
    </location>
</feature>
<keyword evidence="3" id="KW-0378">Hydrolase</keyword>
<dbReference type="OrthoDB" id="9807112at2"/>
<feature type="active site" description="Proton acceptor" evidence="3">
    <location>
        <position position="185"/>
    </location>
</feature>
<evidence type="ECO:0000256" key="1">
    <source>
        <dbReference type="ARBA" id="ARBA00010240"/>
    </source>
</evidence>
<dbReference type="NCBIfam" id="NF041079">
    <property type="entry name" value="CBASS_lipase"/>
    <property type="match status" value="1"/>
</dbReference>
<feature type="domain" description="PNPLA" evidence="4">
    <location>
        <begin position="5"/>
        <end position="198"/>
    </location>
</feature>
<keyword evidence="6" id="KW-1185">Reference proteome</keyword>
<evidence type="ECO:0000259" key="4">
    <source>
        <dbReference type="PROSITE" id="PS51635"/>
    </source>
</evidence>
<dbReference type="SUPFAM" id="SSF52151">
    <property type="entry name" value="FabD/lysophospholipase-like"/>
    <property type="match status" value="1"/>
</dbReference>
<feature type="short sequence motif" description="DGA/G" evidence="3">
    <location>
        <begin position="185"/>
        <end position="187"/>
    </location>
</feature>
<dbReference type="GO" id="GO:0047372">
    <property type="term" value="F:monoacylglycerol lipase activity"/>
    <property type="evidence" value="ECO:0007669"/>
    <property type="project" value="TreeGrafter"/>
</dbReference>
<dbReference type="AlphaFoldDB" id="A0A1C7DS25"/>
<keyword evidence="2 3" id="KW-0443">Lipid metabolism</keyword>
<evidence type="ECO:0000313" key="5">
    <source>
        <dbReference type="EMBL" id="ANU14450.1"/>
    </source>
</evidence>
<keyword evidence="3" id="KW-0442">Lipid degradation</keyword>
<dbReference type="EMBL" id="CP016537">
    <property type="protein sequence ID" value="ANU14450.1"/>
    <property type="molecule type" value="Genomic_DNA"/>
</dbReference>
<reference evidence="5" key="1">
    <citation type="submission" date="2016-10" db="EMBL/GenBank/DDBJ databases">
        <authorList>
            <person name="de Groot N.N."/>
        </authorList>
    </citation>
    <scope>NUCLEOTIDE SEQUENCE</scope>
    <source>
        <strain evidence="5">DSM 24743</strain>
    </source>
</reference>
<dbReference type="GO" id="GO:0016042">
    <property type="term" value="P:lipid catabolic process"/>
    <property type="evidence" value="ECO:0007669"/>
    <property type="project" value="UniProtKB-UniRule"/>
</dbReference>
<dbReference type="InterPro" id="IPR016035">
    <property type="entry name" value="Acyl_Trfase/lysoPLipase"/>
</dbReference>
<dbReference type="Gene3D" id="3.40.1090.10">
    <property type="entry name" value="Cytosolic phospholipase A2 catalytic domain"/>
    <property type="match status" value="1"/>
</dbReference>
<comment type="similarity">
    <text evidence="1">Belongs to the patatin family.</text>
</comment>
<dbReference type="InterPro" id="IPR002641">
    <property type="entry name" value="PNPLA_dom"/>
</dbReference>
<dbReference type="Proteomes" id="UP000092687">
    <property type="component" value="Chromosome"/>
</dbReference>
<dbReference type="Pfam" id="PF01734">
    <property type="entry name" value="Patatin"/>
    <property type="match status" value="1"/>
</dbReference>